<feature type="compositionally biased region" description="Low complexity" evidence="1">
    <location>
        <begin position="463"/>
        <end position="474"/>
    </location>
</feature>
<feature type="region of interest" description="Disordered" evidence="1">
    <location>
        <begin position="541"/>
        <end position="570"/>
    </location>
</feature>
<feature type="region of interest" description="Disordered" evidence="1">
    <location>
        <begin position="1"/>
        <end position="26"/>
    </location>
</feature>
<evidence type="ECO:0000256" key="1">
    <source>
        <dbReference type="SAM" id="MobiDB-lite"/>
    </source>
</evidence>
<feature type="region of interest" description="Disordered" evidence="1">
    <location>
        <begin position="666"/>
        <end position="709"/>
    </location>
</feature>
<evidence type="ECO:0000313" key="3">
    <source>
        <dbReference type="Proteomes" id="UP000623467"/>
    </source>
</evidence>
<sequence>MLLTLPPELITPHRPPPRHPPTQSRPARCLAPAARHMPPPLPAARRNRTFWARVARAKFSFADEEEAAYVPYEGYPYVGLEDYPSDDHTEGERQHHSVHCLFASHAVRRPQGHPRGRPLGPWTSGMGRDLIGLRWIWHWGGIRCHLGPDTFASSLSRAGKNRRQLMWANARYFALRYVRERLYLGRYGDLDPDAADSSSDSALKAHAPEVVTEYRQEWKEPAWRVGWPRDAEATAAALWVLWFFESDETLRAEPEHLRRLLMNLFRPLVAAPFRYASALAPPHHYSVPLLPSVFTSSAFESPGRGARRDNDPNEPRGVSDLCVGCADDAFRADFRPSRFVKTPLILESSEVEVALALAVATPFLKPPPPFLKTPRPLDRRYDGTHARSRILAAPPARLLFFARMQVGARMGVPPHLPRNREEAASKWRAAGNMGPMPICPTQEDVHEKNARPLVRFERGLLPPSAASSSAAGPSTNAGDLMTPTLAPALTSAETLDLLAVDPELDLDDHGFGPARTRRRDERWAPYRWRAQLCRGYGDERVEARRGSGRRTRSARTMPTATPATAATTTTASTSTSTAGQHLHQHLHQGQHHAKAKAAPHRDGSGACTDWGSLAGLWSGIMLMPPEQPYNALVATPNGALPPGGLRDEFVAARPVYMRIREHWSFHPDTPAPPHPADSTTADEGLRHGWFPGSPTASRGRRGPETAYTYHTPLDPRVEGAAAGHAAHDVDKCSGCVRARERERWRREVAAAADEDVDMEEEEESSSLPAESASPSATSASEDDNDNASFSQDRTSGAPWPEWDAPAWKAHGFDGDEGWEWHCDGVQDVIFEGETDTRHGMAWHHYEYVGRVRPWDGLIGLIMRPRDRTLGLSTFFISGFLVGRDTFEGTWQMAGQDVLAPSWGGSICLARGED</sequence>
<dbReference type="AlphaFoldDB" id="A0A8H7CIL5"/>
<proteinExistence type="predicted"/>
<organism evidence="2 3">
    <name type="scientific">Mycena sanguinolenta</name>
    <dbReference type="NCBI Taxonomy" id="230812"/>
    <lineage>
        <taxon>Eukaryota</taxon>
        <taxon>Fungi</taxon>
        <taxon>Dikarya</taxon>
        <taxon>Basidiomycota</taxon>
        <taxon>Agaricomycotina</taxon>
        <taxon>Agaricomycetes</taxon>
        <taxon>Agaricomycetidae</taxon>
        <taxon>Agaricales</taxon>
        <taxon>Marasmiineae</taxon>
        <taxon>Mycenaceae</taxon>
        <taxon>Mycena</taxon>
    </lineage>
</organism>
<feature type="region of interest" description="Disordered" evidence="1">
    <location>
        <begin position="748"/>
        <end position="808"/>
    </location>
</feature>
<dbReference type="EMBL" id="JACAZH010000034">
    <property type="protein sequence ID" value="KAF7337317.1"/>
    <property type="molecule type" value="Genomic_DNA"/>
</dbReference>
<evidence type="ECO:0000313" key="2">
    <source>
        <dbReference type="EMBL" id="KAF7337317.1"/>
    </source>
</evidence>
<keyword evidence="3" id="KW-1185">Reference proteome</keyword>
<dbReference type="OrthoDB" id="434783at2759"/>
<gene>
    <name evidence="2" type="ORF">MSAN_02257000</name>
</gene>
<feature type="compositionally biased region" description="Acidic residues" evidence="1">
    <location>
        <begin position="752"/>
        <end position="764"/>
    </location>
</feature>
<name>A0A8H7CIL5_9AGAR</name>
<feature type="compositionally biased region" description="Low complexity" evidence="1">
    <location>
        <begin position="554"/>
        <end position="570"/>
    </location>
</feature>
<feature type="region of interest" description="Disordered" evidence="1">
    <location>
        <begin position="463"/>
        <end position="482"/>
    </location>
</feature>
<accession>A0A8H7CIL5</accession>
<reference evidence="2" key="1">
    <citation type="submission" date="2020-05" db="EMBL/GenBank/DDBJ databases">
        <title>Mycena genomes resolve the evolution of fungal bioluminescence.</title>
        <authorList>
            <person name="Tsai I.J."/>
        </authorList>
    </citation>
    <scope>NUCLEOTIDE SEQUENCE</scope>
    <source>
        <strain evidence="2">160909Yilan</strain>
    </source>
</reference>
<dbReference type="Proteomes" id="UP000623467">
    <property type="component" value="Unassembled WGS sequence"/>
</dbReference>
<feature type="compositionally biased region" description="Low complexity" evidence="1">
    <location>
        <begin position="765"/>
        <end position="779"/>
    </location>
</feature>
<comment type="caution">
    <text evidence="2">The sequence shown here is derived from an EMBL/GenBank/DDBJ whole genome shotgun (WGS) entry which is preliminary data.</text>
</comment>
<protein>
    <submittedName>
        <fullName evidence="2">Uncharacterized protein</fullName>
    </submittedName>
</protein>